<name>A0ABT4S3V7_9FLAO</name>
<dbReference type="EMBL" id="JAPFGC010000002">
    <property type="protein sequence ID" value="MDA0178480.1"/>
    <property type="molecule type" value="Genomic_DNA"/>
</dbReference>
<organism evidence="1 2">
    <name type="scientific">Mesoflavibacter profundi</name>
    <dbReference type="NCBI Taxonomy" id="2708110"/>
    <lineage>
        <taxon>Bacteria</taxon>
        <taxon>Pseudomonadati</taxon>
        <taxon>Bacteroidota</taxon>
        <taxon>Flavobacteriia</taxon>
        <taxon>Flavobacteriales</taxon>
        <taxon>Flavobacteriaceae</taxon>
        <taxon>Mesoflavibacter</taxon>
    </lineage>
</organism>
<evidence type="ECO:0000313" key="2">
    <source>
        <dbReference type="Proteomes" id="UP001149142"/>
    </source>
</evidence>
<comment type="caution">
    <text evidence="1">The sequence shown here is derived from an EMBL/GenBank/DDBJ whole genome shotgun (WGS) entry which is preliminary data.</text>
</comment>
<keyword evidence="2" id="KW-1185">Reference proteome</keyword>
<sequence length="139" mass="16416">MKKILFLITITFLTSINSFGQINDFEYNEELYLEYAITGIKEYYYVSNIKEKFQEQFDIKNYFTASKIISDCNQNPTKIILYSFKNYESNSNASIYIVISDDNLFDSFLIRGHSIISPEEELKQFIKKENKDELFKCGL</sequence>
<evidence type="ECO:0008006" key="3">
    <source>
        <dbReference type="Google" id="ProtNLM"/>
    </source>
</evidence>
<evidence type="ECO:0000313" key="1">
    <source>
        <dbReference type="EMBL" id="MDA0178480.1"/>
    </source>
</evidence>
<accession>A0ABT4S3V7</accession>
<dbReference type="RefSeq" id="WP_106687730.1">
    <property type="nucleotide sequence ID" value="NZ_CP061703.1"/>
</dbReference>
<dbReference type="Proteomes" id="UP001149142">
    <property type="component" value="Unassembled WGS sequence"/>
</dbReference>
<gene>
    <name evidence="1" type="ORF">OOZ35_13340</name>
</gene>
<reference evidence="1" key="1">
    <citation type="submission" date="2022-11" db="EMBL/GenBank/DDBJ databases">
        <title>Refractory cell wall polysaccharides provide important carbon source for microbial heterotrophs in the hadal ocean.</title>
        <authorList>
            <person name="Zhu X."/>
        </authorList>
    </citation>
    <scope>NUCLEOTIDE SEQUENCE</scope>
    <source>
        <strain evidence="1">MTRN7</strain>
    </source>
</reference>
<proteinExistence type="predicted"/>
<protein>
    <recommendedName>
        <fullName evidence="3">DUF4359 domain-containing protein</fullName>
    </recommendedName>
</protein>